<protein>
    <submittedName>
        <fullName evidence="1">Uncharacterized protein</fullName>
    </submittedName>
</protein>
<dbReference type="GeneID" id="87845660"/>
<gene>
    <name evidence="1" type="ORF">B0H64DRAFT_74994</name>
</gene>
<evidence type="ECO:0000313" key="2">
    <source>
        <dbReference type="Proteomes" id="UP001278766"/>
    </source>
</evidence>
<evidence type="ECO:0000313" key="1">
    <source>
        <dbReference type="EMBL" id="KAK3298442.1"/>
    </source>
</evidence>
<dbReference type="RefSeq" id="XP_062661956.1">
    <property type="nucleotide sequence ID" value="XM_062808712.1"/>
</dbReference>
<reference evidence="1" key="1">
    <citation type="journal article" date="2023" name="Mol. Phylogenet. Evol.">
        <title>Genome-scale phylogeny and comparative genomics of the fungal order Sordariales.</title>
        <authorList>
            <person name="Hensen N."/>
            <person name="Bonometti L."/>
            <person name="Westerberg I."/>
            <person name="Brannstrom I.O."/>
            <person name="Guillou S."/>
            <person name="Cros-Aarteil S."/>
            <person name="Calhoun S."/>
            <person name="Haridas S."/>
            <person name="Kuo A."/>
            <person name="Mondo S."/>
            <person name="Pangilinan J."/>
            <person name="Riley R."/>
            <person name="LaButti K."/>
            <person name="Andreopoulos B."/>
            <person name="Lipzen A."/>
            <person name="Chen C."/>
            <person name="Yan M."/>
            <person name="Daum C."/>
            <person name="Ng V."/>
            <person name="Clum A."/>
            <person name="Steindorff A."/>
            <person name="Ohm R.A."/>
            <person name="Martin F."/>
            <person name="Silar P."/>
            <person name="Natvig D.O."/>
            <person name="Lalanne C."/>
            <person name="Gautier V."/>
            <person name="Ament-Velasquez S.L."/>
            <person name="Kruys A."/>
            <person name="Hutchinson M.I."/>
            <person name="Powell A.J."/>
            <person name="Barry K."/>
            <person name="Miller A.N."/>
            <person name="Grigoriev I.V."/>
            <person name="Debuchy R."/>
            <person name="Gladieux P."/>
            <person name="Hiltunen Thoren M."/>
            <person name="Johannesson H."/>
        </authorList>
    </citation>
    <scope>NUCLEOTIDE SEQUENCE</scope>
    <source>
        <strain evidence="1">CBS 168.71</strain>
    </source>
</reference>
<reference evidence="1" key="2">
    <citation type="submission" date="2023-06" db="EMBL/GenBank/DDBJ databases">
        <authorList>
            <consortium name="Lawrence Berkeley National Laboratory"/>
            <person name="Haridas S."/>
            <person name="Hensen N."/>
            <person name="Bonometti L."/>
            <person name="Westerberg I."/>
            <person name="Brannstrom I.O."/>
            <person name="Guillou S."/>
            <person name="Cros-Aarteil S."/>
            <person name="Calhoun S."/>
            <person name="Kuo A."/>
            <person name="Mondo S."/>
            <person name="Pangilinan J."/>
            <person name="Riley R."/>
            <person name="Labutti K."/>
            <person name="Andreopoulos B."/>
            <person name="Lipzen A."/>
            <person name="Chen C."/>
            <person name="Yanf M."/>
            <person name="Daum C."/>
            <person name="Ng V."/>
            <person name="Clum A."/>
            <person name="Steindorff A."/>
            <person name="Ohm R."/>
            <person name="Martin F."/>
            <person name="Silar P."/>
            <person name="Natvig D."/>
            <person name="Lalanne C."/>
            <person name="Gautier V."/>
            <person name="Ament-Velasquez S.L."/>
            <person name="Kruys A."/>
            <person name="Hutchinson M.I."/>
            <person name="Powell A.J."/>
            <person name="Barry K."/>
            <person name="Miller A.N."/>
            <person name="Grigoriev I.V."/>
            <person name="Debuchy R."/>
            <person name="Gladieux P."/>
            <person name="Thoren M.H."/>
            <person name="Johannesson H."/>
        </authorList>
    </citation>
    <scope>NUCLEOTIDE SEQUENCE</scope>
    <source>
        <strain evidence="1">CBS 168.71</strain>
    </source>
</reference>
<proteinExistence type="predicted"/>
<dbReference type="EMBL" id="JAUEPN010000002">
    <property type="protein sequence ID" value="KAK3298442.1"/>
    <property type="molecule type" value="Genomic_DNA"/>
</dbReference>
<comment type="caution">
    <text evidence="1">The sequence shown here is derived from an EMBL/GenBank/DDBJ whole genome shotgun (WGS) entry which is preliminary data.</text>
</comment>
<sequence length="264" mass="30552">MPDIHEVSYSREATIAAVREYYRFLTRMYLKECDVAEPPEEGWPEIDTEALSGLGKTDEVISLLRHLPYIHWSVDDETEGAAMCRFADWRSMAHSIALGKLSVDDVRATTNSSLPDSISPHVVSITSGGLRNQEFLLDTRLGIVYWYECHSDIRQNPSREPILGDAYDDAPEDEMDWRVDSVAWAIADFFELLKDQFRQLNSVPISPRKVYYASTMEGMPMIQAIYQAHGWPNLHRYRKQDCLKEVQDLLQERYPSYADRRHDE</sequence>
<keyword evidence="2" id="KW-1185">Reference proteome</keyword>
<accession>A0AAE0LUX4</accession>
<name>A0AAE0LUX4_9PEZI</name>
<dbReference type="AlphaFoldDB" id="A0AAE0LUX4"/>
<organism evidence="1 2">
    <name type="scientific">Chaetomium fimeti</name>
    <dbReference type="NCBI Taxonomy" id="1854472"/>
    <lineage>
        <taxon>Eukaryota</taxon>
        <taxon>Fungi</taxon>
        <taxon>Dikarya</taxon>
        <taxon>Ascomycota</taxon>
        <taxon>Pezizomycotina</taxon>
        <taxon>Sordariomycetes</taxon>
        <taxon>Sordariomycetidae</taxon>
        <taxon>Sordariales</taxon>
        <taxon>Chaetomiaceae</taxon>
        <taxon>Chaetomium</taxon>
    </lineage>
</organism>
<dbReference type="Proteomes" id="UP001278766">
    <property type="component" value="Unassembled WGS sequence"/>
</dbReference>